<evidence type="ECO:0008006" key="3">
    <source>
        <dbReference type="Google" id="ProtNLM"/>
    </source>
</evidence>
<dbReference type="KEGG" id="pms:KNP414_01525"/>
<gene>
    <name evidence="1" type="ordered locus">KNP414_01525</name>
</gene>
<protein>
    <recommendedName>
        <fullName evidence="3">FG-GAP repeat protein</fullName>
    </recommendedName>
</protein>
<dbReference type="HOGENOM" id="CLU_048406_0_0_9"/>
<dbReference type="EMBL" id="CP002869">
    <property type="protein sequence ID" value="AEI40089.1"/>
    <property type="molecule type" value="Genomic_DNA"/>
</dbReference>
<dbReference type="Proteomes" id="UP000006620">
    <property type="component" value="Chromosome"/>
</dbReference>
<evidence type="ECO:0000313" key="2">
    <source>
        <dbReference type="Proteomes" id="UP000006620"/>
    </source>
</evidence>
<dbReference type="RefSeq" id="WP_013915251.1">
    <property type="nucleotide sequence ID" value="NC_015690.1"/>
</dbReference>
<dbReference type="PATRIC" id="fig|1036673.3.peg.1347"/>
<proteinExistence type="predicted"/>
<reference evidence="2" key="1">
    <citation type="submission" date="2011-06" db="EMBL/GenBank/DDBJ databases">
        <title>Complete genome sequence of Paenibacillus mucilaginosus KNP414.</title>
        <authorList>
            <person name="Wang J."/>
            <person name="Hu S."/>
            <person name="Hu X."/>
            <person name="Zhang B."/>
            <person name="Dong D."/>
            <person name="Zhang S."/>
            <person name="Zhao K."/>
            <person name="Wu D."/>
        </authorList>
    </citation>
    <scope>NUCLEOTIDE SEQUENCE [LARGE SCALE GENOMIC DNA]</scope>
    <source>
        <strain evidence="2">KNP414</strain>
    </source>
</reference>
<accession>F8FMK6</accession>
<evidence type="ECO:0000313" key="1">
    <source>
        <dbReference type="EMBL" id="AEI40089.1"/>
    </source>
</evidence>
<reference evidence="1 2" key="2">
    <citation type="journal article" date="2013" name="Genome Announc.">
        <title>Genome Sequence of Growth-Improving Paenibacillus mucilaginosus Strain KNP414.</title>
        <authorList>
            <person name="Lu J.J."/>
            <person name="Wang J.F."/>
            <person name="Hu X.F."/>
        </authorList>
    </citation>
    <scope>NUCLEOTIDE SEQUENCE [LARGE SCALE GENOMIC DNA]</scope>
    <source>
        <strain evidence="1 2">KNP414</strain>
    </source>
</reference>
<sequence>MGDYLTKGLLLLALLGCTGCSLIGQPGAYMRLPKLPAEQETLKSVIEAALPPGAALVRPSHAVQAGAISVVDLDGDGSEEAVFYYKIKESEQLHGEIWSQSDGAWKRSDSFEGAGYELDELRFERITLDDTARGVNVVAAYATSEDAPKGLAVYAVEHGRAVKKFELPYTDYVIDDLNGNDRQDLTVILHDREKRTSAAALYEYENGLRKISTLTLDGTVEGYYSMISGRVTPELRGVVLDAAVGAHSSYTEMLIYRDGRLRRAFDPKLTSKAYTAQSEDADRDGILDVVGMEAPPGWEKQPIALIPWIYTYSRWDGSGGFQRVLQRYWSGQDGYYFDFPAEWPPETTLEVEEGTAVRFIAAPGSPVRLAEIRMFPIEAWNEEQTDWLPVHRTADKVLAINREAEEYRSLLHLLSEMKSEGSAPAWAES</sequence>
<organism evidence="1 2">
    <name type="scientific">Paenibacillus mucilaginosus (strain KNP414)</name>
    <dbReference type="NCBI Taxonomy" id="1036673"/>
    <lineage>
        <taxon>Bacteria</taxon>
        <taxon>Bacillati</taxon>
        <taxon>Bacillota</taxon>
        <taxon>Bacilli</taxon>
        <taxon>Bacillales</taxon>
        <taxon>Paenibacillaceae</taxon>
        <taxon>Paenibacillus</taxon>
    </lineage>
</organism>
<dbReference type="AlphaFoldDB" id="F8FMK6"/>
<name>F8FMK6_PAEMK</name>